<feature type="signal peptide" evidence="1">
    <location>
        <begin position="1"/>
        <end position="20"/>
    </location>
</feature>
<evidence type="ECO:0000313" key="2">
    <source>
        <dbReference type="EMBL" id="THU81697.1"/>
    </source>
</evidence>
<sequence length="114" mass="12846">MRVSLRPILWMFCGCLIANAEEGHDGGRKRQWWVWEEEIYVGCFRLMDRHGPEGPQNAFTSQKIENLQIGVTARQDPLLKVAGIYGMDIGWPWTNSGNVWLAGEALPATLPPPP</sequence>
<dbReference type="Proteomes" id="UP000297245">
    <property type="component" value="Unassembled WGS sequence"/>
</dbReference>
<gene>
    <name evidence="2" type="ORF">K435DRAFT_808867</name>
</gene>
<keyword evidence="1" id="KW-0732">Signal</keyword>
<keyword evidence="3" id="KW-1185">Reference proteome</keyword>
<feature type="chain" id="PRO_5020247251" evidence="1">
    <location>
        <begin position="21"/>
        <end position="114"/>
    </location>
</feature>
<dbReference type="AlphaFoldDB" id="A0A4S8L016"/>
<organism evidence="2 3">
    <name type="scientific">Dendrothele bispora (strain CBS 962.96)</name>
    <dbReference type="NCBI Taxonomy" id="1314807"/>
    <lineage>
        <taxon>Eukaryota</taxon>
        <taxon>Fungi</taxon>
        <taxon>Dikarya</taxon>
        <taxon>Basidiomycota</taxon>
        <taxon>Agaricomycotina</taxon>
        <taxon>Agaricomycetes</taxon>
        <taxon>Agaricomycetidae</taxon>
        <taxon>Agaricales</taxon>
        <taxon>Agaricales incertae sedis</taxon>
        <taxon>Dendrothele</taxon>
    </lineage>
</organism>
<reference evidence="2 3" key="1">
    <citation type="journal article" date="2019" name="Nat. Ecol. Evol.">
        <title>Megaphylogeny resolves global patterns of mushroom evolution.</title>
        <authorList>
            <person name="Varga T."/>
            <person name="Krizsan K."/>
            <person name="Foldi C."/>
            <person name="Dima B."/>
            <person name="Sanchez-Garcia M."/>
            <person name="Sanchez-Ramirez S."/>
            <person name="Szollosi G.J."/>
            <person name="Szarkandi J.G."/>
            <person name="Papp V."/>
            <person name="Albert L."/>
            <person name="Andreopoulos W."/>
            <person name="Angelini C."/>
            <person name="Antonin V."/>
            <person name="Barry K.W."/>
            <person name="Bougher N.L."/>
            <person name="Buchanan P."/>
            <person name="Buyck B."/>
            <person name="Bense V."/>
            <person name="Catcheside P."/>
            <person name="Chovatia M."/>
            <person name="Cooper J."/>
            <person name="Damon W."/>
            <person name="Desjardin D."/>
            <person name="Finy P."/>
            <person name="Geml J."/>
            <person name="Haridas S."/>
            <person name="Hughes K."/>
            <person name="Justo A."/>
            <person name="Karasinski D."/>
            <person name="Kautmanova I."/>
            <person name="Kiss B."/>
            <person name="Kocsube S."/>
            <person name="Kotiranta H."/>
            <person name="LaButti K.M."/>
            <person name="Lechner B.E."/>
            <person name="Liimatainen K."/>
            <person name="Lipzen A."/>
            <person name="Lukacs Z."/>
            <person name="Mihaltcheva S."/>
            <person name="Morgado L.N."/>
            <person name="Niskanen T."/>
            <person name="Noordeloos M.E."/>
            <person name="Ohm R.A."/>
            <person name="Ortiz-Santana B."/>
            <person name="Ovrebo C."/>
            <person name="Racz N."/>
            <person name="Riley R."/>
            <person name="Savchenko A."/>
            <person name="Shiryaev A."/>
            <person name="Soop K."/>
            <person name="Spirin V."/>
            <person name="Szebenyi C."/>
            <person name="Tomsovsky M."/>
            <person name="Tulloss R.E."/>
            <person name="Uehling J."/>
            <person name="Grigoriev I.V."/>
            <person name="Vagvolgyi C."/>
            <person name="Papp T."/>
            <person name="Martin F.M."/>
            <person name="Miettinen O."/>
            <person name="Hibbett D.S."/>
            <person name="Nagy L.G."/>
        </authorList>
    </citation>
    <scope>NUCLEOTIDE SEQUENCE [LARGE SCALE GENOMIC DNA]</scope>
    <source>
        <strain evidence="2 3">CBS 962.96</strain>
    </source>
</reference>
<proteinExistence type="predicted"/>
<accession>A0A4S8L016</accession>
<name>A0A4S8L016_DENBC</name>
<dbReference type="EMBL" id="ML179786">
    <property type="protein sequence ID" value="THU81697.1"/>
    <property type="molecule type" value="Genomic_DNA"/>
</dbReference>
<protein>
    <submittedName>
        <fullName evidence="2">Uncharacterized protein</fullName>
    </submittedName>
</protein>
<evidence type="ECO:0000313" key="3">
    <source>
        <dbReference type="Proteomes" id="UP000297245"/>
    </source>
</evidence>
<evidence type="ECO:0000256" key="1">
    <source>
        <dbReference type="SAM" id="SignalP"/>
    </source>
</evidence>